<proteinExistence type="predicted"/>
<reference evidence="3" key="1">
    <citation type="submission" date="2020-04" db="EMBL/GenBank/DDBJ databases">
        <authorList>
            <person name="Zhang T."/>
        </authorList>
    </citation>
    <scope>NUCLEOTIDE SEQUENCE</scope>
    <source>
        <strain evidence="3">HKST-UBA02</strain>
    </source>
</reference>
<evidence type="ECO:0000259" key="2">
    <source>
        <dbReference type="Pfam" id="PF18962"/>
    </source>
</evidence>
<dbReference type="AlphaFoldDB" id="A0A956NH46"/>
<sequence length="434" mass="46317">MTRAMRLRIAMLLVVSTWSMSEAAAQDWTQLPAPYSYPLTSCWFDDSAPDNGWIVGHRSSGDPVSFGYRTTDGGQTLAYVPFDYYFWLAESVRFVDSSHGVAVGAGIIRTTDGGGTWSLPVNLITMRGWMYDLAFWDSQTGYAIGETYDDSYSSYWGVLYETHDGGASWTDSILTREDQGQNTQFRAIEAPGPGILYAGGLRGVAGSTLFKSTDAGASWTPLSFSRDVNDLCFSSPDVGYAATNLGISHTTDGGSTWTDVLTSGSGLMSMGFRGSFGLAVGETGKIFETSDQGIHWTQMSSPVTAVTLNHVEVVSPVLAFAVGTNGTILRYDGSPAALDDVAGTSGVSDDTVLRASPNPFRSGTTVTYRVPDGGEVSVQVYDVYGRAVADLVSGSVAPGSYEVEFRPGDLPDGIYFCTVRSGGSVSSRKVILAR</sequence>
<dbReference type="NCBIfam" id="TIGR04183">
    <property type="entry name" value="Por_Secre_tail"/>
    <property type="match status" value="1"/>
</dbReference>
<gene>
    <name evidence="3" type="ORF">KDA27_26040</name>
</gene>
<evidence type="ECO:0000313" key="4">
    <source>
        <dbReference type="Proteomes" id="UP000739538"/>
    </source>
</evidence>
<feature type="chain" id="PRO_5037360907" evidence="1">
    <location>
        <begin position="26"/>
        <end position="434"/>
    </location>
</feature>
<organism evidence="3 4">
    <name type="scientific">Eiseniibacteriota bacterium</name>
    <dbReference type="NCBI Taxonomy" id="2212470"/>
    <lineage>
        <taxon>Bacteria</taxon>
        <taxon>Candidatus Eiseniibacteriota</taxon>
    </lineage>
</organism>
<protein>
    <submittedName>
        <fullName evidence="3">T9SS type A sorting domain-containing protein</fullName>
    </submittedName>
</protein>
<reference evidence="3" key="2">
    <citation type="journal article" date="2021" name="Microbiome">
        <title>Successional dynamics and alternative stable states in a saline activated sludge microbial community over 9 years.</title>
        <authorList>
            <person name="Wang Y."/>
            <person name="Ye J."/>
            <person name="Ju F."/>
            <person name="Liu L."/>
            <person name="Boyd J.A."/>
            <person name="Deng Y."/>
            <person name="Parks D.H."/>
            <person name="Jiang X."/>
            <person name="Yin X."/>
            <person name="Woodcroft B.J."/>
            <person name="Tyson G.W."/>
            <person name="Hugenholtz P."/>
            <person name="Polz M.F."/>
            <person name="Zhang T."/>
        </authorList>
    </citation>
    <scope>NUCLEOTIDE SEQUENCE</scope>
    <source>
        <strain evidence="3">HKST-UBA02</strain>
    </source>
</reference>
<dbReference type="PANTHER" id="PTHR47199">
    <property type="entry name" value="PHOTOSYSTEM II STABILITY/ASSEMBLY FACTOR HCF136, CHLOROPLASTIC"/>
    <property type="match status" value="1"/>
</dbReference>
<dbReference type="Gene3D" id="2.130.10.10">
    <property type="entry name" value="YVTN repeat-like/Quinoprotein amine dehydrogenase"/>
    <property type="match status" value="2"/>
</dbReference>
<feature type="domain" description="Secretion system C-terminal sorting" evidence="2">
    <location>
        <begin position="357"/>
        <end position="431"/>
    </location>
</feature>
<name>A0A956NH46_UNCEI</name>
<dbReference type="PANTHER" id="PTHR47199:SF2">
    <property type="entry name" value="PHOTOSYSTEM II STABILITY_ASSEMBLY FACTOR HCF136, CHLOROPLASTIC"/>
    <property type="match status" value="1"/>
</dbReference>
<comment type="caution">
    <text evidence="3">The sequence shown here is derived from an EMBL/GenBank/DDBJ whole genome shotgun (WGS) entry which is preliminary data.</text>
</comment>
<dbReference type="EMBL" id="JAGQHS010000302">
    <property type="protein sequence ID" value="MCA9759280.1"/>
    <property type="molecule type" value="Genomic_DNA"/>
</dbReference>
<keyword evidence="1" id="KW-0732">Signal</keyword>
<dbReference type="SUPFAM" id="SSF110296">
    <property type="entry name" value="Oligoxyloglucan reducing end-specific cellobiohydrolase"/>
    <property type="match status" value="2"/>
</dbReference>
<dbReference type="Proteomes" id="UP000739538">
    <property type="component" value="Unassembled WGS sequence"/>
</dbReference>
<dbReference type="Pfam" id="PF18962">
    <property type="entry name" value="Por_Secre_tail"/>
    <property type="match status" value="1"/>
</dbReference>
<evidence type="ECO:0000256" key="1">
    <source>
        <dbReference type="SAM" id="SignalP"/>
    </source>
</evidence>
<feature type="signal peptide" evidence="1">
    <location>
        <begin position="1"/>
        <end position="25"/>
    </location>
</feature>
<dbReference type="InterPro" id="IPR026444">
    <property type="entry name" value="Secre_tail"/>
</dbReference>
<dbReference type="InterPro" id="IPR015943">
    <property type="entry name" value="WD40/YVTN_repeat-like_dom_sf"/>
</dbReference>
<evidence type="ECO:0000313" key="3">
    <source>
        <dbReference type="EMBL" id="MCA9759280.1"/>
    </source>
</evidence>
<accession>A0A956NH46</accession>
<dbReference type="CDD" id="cd15482">
    <property type="entry name" value="Sialidase_non-viral"/>
    <property type="match status" value="1"/>
</dbReference>